<feature type="coiled-coil region" evidence="1">
    <location>
        <begin position="1"/>
        <end position="58"/>
    </location>
</feature>
<dbReference type="AlphaFoldDB" id="A0A1F6M790"/>
<proteinExistence type="predicted"/>
<organism evidence="2 3">
    <name type="scientific">Candidatus Magasanikbacteria bacterium RIFCSPHIGHO2_02_FULL_47_14</name>
    <dbReference type="NCBI Taxonomy" id="1798680"/>
    <lineage>
        <taxon>Bacteria</taxon>
        <taxon>Candidatus Magasanikiibacteriota</taxon>
    </lineage>
</organism>
<dbReference type="EMBL" id="MFQB01000031">
    <property type="protein sequence ID" value="OGH67486.1"/>
    <property type="molecule type" value="Genomic_DNA"/>
</dbReference>
<name>A0A1F6M790_9BACT</name>
<evidence type="ECO:0000256" key="1">
    <source>
        <dbReference type="SAM" id="Coils"/>
    </source>
</evidence>
<evidence type="ECO:0000313" key="2">
    <source>
        <dbReference type="EMBL" id="OGH67486.1"/>
    </source>
</evidence>
<sequence length="116" mass="13817">MQDLQAVFLRIQENKRKLKDLRGTYKEALNGVEEYKRLQEELETMREKKKGIEQVTREQFSHECTQMEDLKIDIASDEELMSDIAMTELMSGKTIEVKDKDEQEYEPVINVKFKKR</sequence>
<gene>
    <name evidence="2" type="ORF">A3J66_03575</name>
</gene>
<reference evidence="2 3" key="1">
    <citation type="journal article" date="2016" name="Nat. Commun.">
        <title>Thousands of microbial genomes shed light on interconnected biogeochemical processes in an aquifer system.</title>
        <authorList>
            <person name="Anantharaman K."/>
            <person name="Brown C.T."/>
            <person name="Hug L.A."/>
            <person name="Sharon I."/>
            <person name="Castelle C.J."/>
            <person name="Probst A.J."/>
            <person name="Thomas B.C."/>
            <person name="Singh A."/>
            <person name="Wilkins M.J."/>
            <person name="Karaoz U."/>
            <person name="Brodie E.L."/>
            <person name="Williams K.H."/>
            <person name="Hubbard S.S."/>
            <person name="Banfield J.F."/>
        </authorList>
    </citation>
    <scope>NUCLEOTIDE SEQUENCE [LARGE SCALE GENOMIC DNA]</scope>
</reference>
<comment type="caution">
    <text evidence="2">The sequence shown here is derived from an EMBL/GenBank/DDBJ whole genome shotgun (WGS) entry which is preliminary data.</text>
</comment>
<accession>A0A1F6M790</accession>
<evidence type="ECO:0000313" key="3">
    <source>
        <dbReference type="Proteomes" id="UP000176282"/>
    </source>
</evidence>
<keyword evidence="1" id="KW-0175">Coiled coil</keyword>
<dbReference type="Proteomes" id="UP000176282">
    <property type="component" value="Unassembled WGS sequence"/>
</dbReference>
<protein>
    <submittedName>
        <fullName evidence="2">Uncharacterized protein</fullName>
    </submittedName>
</protein>